<dbReference type="AlphaFoldDB" id="A0ABD3V351"/>
<proteinExistence type="predicted"/>
<keyword evidence="1" id="KW-0732">Signal</keyword>
<feature type="chain" id="PRO_5044753871" evidence="1">
    <location>
        <begin position="17"/>
        <end position="172"/>
    </location>
</feature>
<keyword evidence="3" id="KW-1185">Reference proteome</keyword>
<dbReference type="Proteomes" id="UP001634394">
    <property type="component" value="Unassembled WGS sequence"/>
</dbReference>
<organism evidence="2 3">
    <name type="scientific">Sinanodonta woodiana</name>
    <name type="common">Chinese pond mussel</name>
    <name type="synonym">Anodonta woodiana</name>
    <dbReference type="NCBI Taxonomy" id="1069815"/>
    <lineage>
        <taxon>Eukaryota</taxon>
        <taxon>Metazoa</taxon>
        <taxon>Spiralia</taxon>
        <taxon>Lophotrochozoa</taxon>
        <taxon>Mollusca</taxon>
        <taxon>Bivalvia</taxon>
        <taxon>Autobranchia</taxon>
        <taxon>Heteroconchia</taxon>
        <taxon>Palaeoheterodonta</taxon>
        <taxon>Unionida</taxon>
        <taxon>Unionoidea</taxon>
        <taxon>Unionidae</taxon>
        <taxon>Unioninae</taxon>
        <taxon>Sinanodonta</taxon>
    </lineage>
</organism>
<sequence length="172" mass="18992">MTSLICLVVAIGVVSGQGTSIIRHLMTEALEKNTENDHAIFDFRNEMITDLIRNQFRHFVGSGNIVFEKIASPSFNCMNVTCKLCEFGFCIVVTYQSESDDFLVEGTILGESAFSTAFNVPPWRDCTKVDVLVSVESCVTIHKVRIEDGSICADLEVEAGHLLTDKFTGLCI</sequence>
<reference evidence="2 3" key="1">
    <citation type="submission" date="2024-11" db="EMBL/GenBank/DDBJ databases">
        <title>Chromosome-level genome assembly of the freshwater bivalve Anodonta woodiana.</title>
        <authorList>
            <person name="Chen X."/>
        </authorList>
    </citation>
    <scope>NUCLEOTIDE SEQUENCE [LARGE SCALE GENOMIC DNA]</scope>
    <source>
        <strain evidence="2">MN2024</strain>
        <tissue evidence="2">Gills</tissue>
    </source>
</reference>
<evidence type="ECO:0000256" key="1">
    <source>
        <dbReference type="SAM" id="SignalP"/>
    </source>
</evidence>
<dbReference type="EMBL" id="JBJQND010000014">
    <property type="protein sequence ID" value="KAL3854947.1"/>
    <property type="molecule type" value="Genomic_DNA"/>
</dbReference>
<name>A0ABD3V351_SINWO</name>
<evidence type="ECO:0000313" key="3">
    <source>
        <dbReference type="Proteomes" id="UP001634394"/>
    </source>
</evidence>
<feature type="signal peptide" evidence="1">
    <location>
        <begin position="1"/>
        <end position="16"/>
    </location>
</feature>
<comment type="caution">
    <text evidence="2">The sequence shown here is derived from an EMBL/GenBank/DDBJ whole genome shotgun (WGS) entry which is preliminary data.</text>
</comment>
<protein>
    <submittedName>
        <fullName evidence="2">Uncharacterized protein</fullName>
    </submittedName>
</protein>
<accession>A0ABD3V351</accession>
<evidence type="ECO:0000313" key="2">
    <source>
        <dbReference type="EMBL" id="KAL3854947.1"/>
    </source>
</evidence>
<gene>
    <name evidence="2" type="ORF">ACJMK2_014182</name>
</gene>